<accession>A0AAV4TM71</accession>
<evidence type="ECO:0000313" key="1">
    <source>
        <dbReference type="EMBL" id="GIY45935.1"/>
    </source>
</evidence>
<protein>
    <submittedName>
        <fullName evidence="1">Uncharacterized protein</fullName>
    </submittedName>
</protein>
<reference evidence="1 2" key="1">
    <citation type="submission" date="2021-06" db="EMBL/GenBank/DDBJ databases">
        <title>Caerostris darwini draft genome.</title>
        <authorList>
            <person name="Kono N."/>
            <person name="Arakawa K."/>
        </authorList>
    </citation>
    <scope>NUCLEOTIDE SEQUENCE [LARGE SCALE GENOMIC DNA]</scope>
</reference>
<keyword evidence="2" id="KW-1185">Reference proteome</keyword>
<evidence type="ECO:0000313" key="2">
    <source>
        <dbReference type="Proteomes" id="UP001054837"/>
    </source>
</evidence>
<proteinExistence type="predicted"/>
<comment type="caution">
    <text evidence="1">The sequence shown here is derived from an EMBL/GenBank/DDBJ whole genome shotgun (WGS) entry which is preliminary data.</text>
</comment>
<dbReference type="AlphaFoldDB" id="A0AAV4TM71"/>
<name>A0AAV4TM71_9ARAC</name>
<gene>
    <name evidence="1" type="primary">AVEN_102025_1</name>
    <name evidence="1" type="ORF">CDAR_380381</name>
</gene>
<organism evidence="1 2">
    <name type="scientific">Caerostris darwini</name>
    <dbReference type="NCBI Taxonomy" id="1538125"/>
    <lineage>
        <taxon>Eukaryota</taxon>
        <taxon>Metazoa</taxon>
        <taxon>Ecdysozoa</taxon>
        <taxon>Arthropoda</taxon>
        <taxon>Chelicerata</taxon>
        <taxon>Arachnida</taxon>
        <taxon>Araneae</taxon>
        <taxon>Araneomorphae</taxon>
        <taxon>Entelegynae</taxon>
        <taxon>Araneoidea</taxon>
        <taxon>Araneidae</taxon>
        <taxon>Caerostris</taxon>
    </lineage>
</organism>
<sequence>MITSHRYEFRKGAPIPLLKLDYSGLNHCAYRESLKDKDKLAPVNVYKLYTGPILNPIRDLVQDHTYSRLMSEKFKPERGGLCKYFRPSTSDYCYFCTEEQAKLDRRHSVAKFEKDVAEMRNLLNIVGGRTGFDEGNSEKHCRNFVDLVEEQNCHCICHESIKKCMHSSVKNSNVNHHNTCCNKIMPINYSFERGGII</sequence>
<dbReference type="EMBL" id="BPLQ01009683">
    <property type="protein sequence ID" value="GIY45935.1"/>
    <property type="molecule type" value="Genomic_DNA"/>
</dbReference>
<dbReference type="Proteomes" id="UP001054837">
    <property type="component" value="Unassembled WGS sequence"/>
</dbReference>